<dbReference type="GO" id="GO:0003729">
    <property type="term" value="F:mRNA binding"/>
    <property type="evidence" value="ECO:0007669"/>
    <property type="project" value="TreeGrafter"/>
</dbReference>
<dbReference type="Gene3D" id="3.30.70.330">
    <property type="match status" value="1"/>
</dbReference>
<protein>
    <recommendedName>
        <fullName evidence="8">NTF2 domain-containing protein</fullName>
    </recommendedName>
</protein>
<dbReference type="PROSITE" id="PS50177">
    <property type="entry name" value="NTF2_DOMAIN"/>
    <property type="match status" value="1"/>
</dbReference>
<feature type="compositionally biased region" description="Low complexity" evidence="3">
    <location>
        <begin position="455"/>
        <end position="464"/>
    </location>
</feature>
<keyword evidence="7" id="KW-1185">Reference proteome</keyword>
<evidence type="ECO:0000256" key="2">
    <source>
        <dbReference type="PROSITE-ProRule" id="PRU00176"/>
    </source>
</evidence>
<accession>A0A830HK75</accession>
<feature type="domain" description="RRM" evidence="4">
    <location>
        <begin position="305"/>
        <end position="389"/>
    </location>
</feature>
<dbReference type="Gene3D" id="3.10.450.50">
    <property type="match status" value="1"/>
</dbReference>
<sequence length="464" mass="46847">MSSTVVAPPSVAPPAPGSTAPAASSASRPPAHVVGNSFVNQYYTVLQHNTKLMHRFYQDRSVLTHGGPESNKVETVTSLKDIHNKVIQLGLDGARAEISSVDSQYSHEGGVIVQVVGGLTMKDGTKRKFVQTFFLAEMVAPTKGYYVHNDIFRYLPTSEGVVPAAPVYAAPSPAPTPAAEAAAPAAVVPPPRAMSSDAAAVVPPPRAAKAAAVARAAPAASAAPAAPAVEEVEEDDNDGKPLSFADMLKRRNKQQAAAAAAAAPVAAAAAPSPAPLAAPVPLETPSAPAGTAGDGDSKAMEDVTRSIFVRELPADTTAPMLEASYGKFGKLAGGVAGINLTARKGGCYAFIEFETAASAKAATEAPCVVNGKEVQAEAKKPMAQRKAPQPARSAGPGGATPARGAPRGARPESNGTSSEGGDSKPPRARDSPAGGRGGRGRSDGGRGRGRGRGVGSSAPAKADA</sequence>
<feature type="region of interest" description="Disordered" evidence="3">
    <location>
        <begin position="222"/>
        <end position="243"/>
    </location>
</feature>
<dbReference type="PROSITE" id="PS50102">
    <property type="entry name" value="RRM"/>
    <property type="match status" value="1"/>
</dbReference>
<dbReference type="EMBL" id="BNJQ01000011">
    <property type="protein sequence ID" value="GHP05961.1"/>
    <property type="molecule type" value="Genomic_DNA"/>
</dbReference>
<evidence type="ECO:0000256" key="1">
    <source>
        <dbReference type="ARBA" id="ARBA00022884"/>
    </source>
</evidence>
<dbReference type="Pfam" id="PF02136">
    <property type="entry name" value="NTF2"/>
    <property type="match status" value="1"/>
</dbReference>
<dbReference type="GO" id="GO:1990904">
    <property type="term" value="C:ribonucleoprotein complex"/>
    <property type="evidence" value="ECO:0007669"/>
    <property type="project" value="TreeGrafter"/>
</dbReference>
<dbReference type="Pfam" id="PF00076">
    <property type="entry name" value="RRM_1"/>
    <property type="match status" value="1"/>
</dbReference>
<dbReference type="Proteomes" id="UP000660262">
    <property type="component" value="Unassembled WGS sequence"/>
</dbReference>
<evidence type="ECO:0008006" key="8">
    <source>
        <dbReference type="Google" id="ProtNLM"/>
    </source>
</evidence>
<dbReference type="SMART" id="SM00360">
    <property type="entry name" value="RRM"/>
    <property type="match status" value="1"/>
</dbReference>
<dbReference type="InterPro" id="IPR032710">
    <property type="entry name" value="NTF2-like_dom_sf"/>
</dbReference>
<feature type="compositionally biased region" description="Low complexity" evidence="3">
    <location>
        <begin position="390"/>
        <end position="408"/>
    </location>
</feature>
<evidence type="ECO:0000259" key="4">
    <source>
        <dbReference type="PROSITE" id="PS50102"/>
    </source>
</evidence>
<evidence type="ECO:0000313" key="6">
    <source>
        <dbReference type="EMBL" id="GHP05961.1"/>
    </source>
</evidence>
<dbReference type="InterPro" id="IPR018222">
    <property type="entry name" value="Nuclear_transport_factor_2_euk"/>
</dbReference>
<reference evidence="6" key="1">
    <citation type="submission" date="2020-10" db="EMBL/GenBank/DDBJ databases">
        <title>Unveiling of a novel bifunctional photoreceptor, Dualchrome1, isolated from a cosmopolitan green alga.</title>
        <authorList>
            <person name="Suzuki S."/>
            <person name="Kawachi M."/>
        </authorList>
    </citation>
    <scope>NUCLEOTIDE SEQUENCE</scope>
    <source>
        <strain evidence="6">NIES 2893</strain>
    </source>
</reference>
<dbReference type="FunFam" id="3.10.450.50:FF:000003">
    <property type="entry name" value="Nuclear transport factor 2 family protein"/>
    <property type="match status" value="1"/>
</dbReference>
<dbReference type="SUPFAM" id="SSF54928">
    <property type="entry name" value="RNA-binding domain, RBD"/>
    <property type="match status" value="1"/>
</dbReference>
<dbReference type="AlphaFoldDB" id="A0A830HK75"/>
<dbReference type="PANTHER" id="PTHR10693">
    <property type="entry name" value="RAS GTPASE-ACTIVATING PROTEIN-BINDING PROTEIN"/>
    <property type="match status" value="1"/>
</dbReference>
<feature type="domain" description="NTF2" evidence="5">
    <location>
        <begin position="34"/>
        <end position="154"/>
    </location>
</feature>
<dbReference type="InterPro" id="IPR012677">
    <property type="entry name" value="Nucleotide-bd_a/b_plait_sf"/>
</dbReference>
<dbReference type="InterPro" id="IPR039539">
    <property type="entry name" value="Ras_GTPase_bind_prot"/>
</dbReference>
<feature type="compositionally biased region" description="Low complexity" evidence="3">
    <location>
        <begin position="17"/>
        <end position="29"/>
    </location>
</feature>
<evidence type="ECO:0000256" key="3">
    <source>
        <dbReference type="SAM" id="MobiDB-lite"/>
    </source>
</evidence>
<evidence type="ECO:0000313" key="7">
    <source>
        <dbReference type="Proteomes" id="UP000660262"/>
    </source>
</evidence>
<dbReference type="InterPro" id="IPR035979">
    <property type="entry name" value="RBD_domain_sf"/>
</dbReference>
<organism evidence="6 7">
    <name type="scientific">Pycnococcus provasolii</name>
    <dbReference type="NCBI Taxonomy" id="41880"/>
    <lineage>
        <taxon>Eukaryota</taxon>
        <taxon>Viridiplantae</taxon>
        <taxon>Chlorophyta</taxon>
        <taxon>Pseudoscourfieldiophyceae</taxon>
        <taxon>Pseudoscourfieldiales</taxon>
        <taxon>Pycnococcaceae</taxon>
        <taxon>Pycnococcus</taxon>
    </lineage>
</organism>
<dbReference type="SUPFAM" id="SSF54427">
    <property type="entry name" value="NTF2-like"/>
    <property type="match status" value="1"/>
</dbReference>
<dbReference type="GO" id="GO:0005829">
    <property type="term" value="C:cytosol"/>
    <property type="evidence" value="ECO:0007669"/>
    <property type="project" value="TreeGrafter"/>
</dbReference>
<dbReference type="CDD" id="cd00780">
    <property type="entry name" value="NTF2"/>
    <property type="match status" value="1"/>
</dbReference>
<name>A0A830HK75_9CHLO</name>
<dbReference type="PANTHER" id="PTHR10693:SF20">
    <property type="entry name" value="AT27578P"/>
    <property type="match status" value="1"/>
</dbReference>
<dbReference type="InterPro" id="IPR000504">
    <property type="entry name" value="RRM_dom"/>
</dbReference>
<feature type="compositionally biased region" description="Basic and acidic residues" evidence="3">
    <location>
        <begin position="421"/>
        <end position="430"/>
    </location>
</feature>
<gene>
    <name evidence="6" type="ORF">PPROV_000470800</name>
</gene>
<comment type="caution">
    <text evidence="6">The sequence shown here is derived from an EMBL/GenBank/DDBJ whole genome shotgun (WGS) entry which is preliminary data.</text>
</comment>
<feature type="region of interest" description="Disordered" evidence="3">
    <location>
        <begin position="273"/>
        <end position="298"/>
    </location>
</feature>
<proteinExistence type="predicted"/>
<evidence type="ECO:0000259" key="5">
    <source>
        <dbReference type="PROSITE" id="PS50177"/>
    </source>
</evidence>
<feature type="region of interest" description="Disordered" evidence="3">
    <location>
        <begin position="1"/>
        <end position="29"/>
    </location>
</feature>
<dbReference type="InterPro" id="IPR002075">
    <property type="entry name" value="NTF2_dom"/>
</dbReference>
<dbReference type="OrthoDB" id="339151at2759"/>
<keyword evidence="1 2" id="KW-0694">RNA-binding</keyword>
<feature type="region of interest" description="Disordered" evidence="3">
    <location>
        <begin position="378"/>
        <end position="464"/>
    </location>
</feature>